<evidence type="ECO:0000256" key="6">
    <source>
        <dbReference type="ARBA" id="ARBA00023170"/>
    </source>
</evidence>
<dbReference type="CDD" id="cd06366">
    <property type="entry name" value="PBP1_GABAb_receptor"/>
    <property type="match status" value="1"/>
</dbReference>
<dbReference type="InterPro" id="IPR002455">
    <property type="entry name" value="GPCR3_GABA-B"/>
</dbReference>
<feature type="transmembrane region" description="Helical" evidence="9">
    <location>
        <begin position="683"/>
        <end position="703"/>
    </location>
</feature>
<dbReference type="Pfam" id="PF01094">
    <property type="entry name" value="ANF_receptor"/>
    <property type="match status" value="1"/>
</dbReference>
<feature type="transmembrane region" description="Helical" evidence="9">
    <location>
        <begin position="481"/>
        <end position="500"/>
    </location>
</feature>
<dbReference type="InterPro" id="IPR028082">
    <property type="entry name" value="Peripla_BP_I"/>
</dbReference>
<dbReference type="PANTHER" id="PTHR10519:SF74">
    <property type="entry name" value="GAMMA-AMINOBUTYRIC ACID TYPE B RECEPTOR SUBUNIT 2"/>
    <property type="match status" value="1"/>
</dbReference>
<feature type="signal peptide" evidence="10">
    <location>
        <begin position="1"/>
        <end position="17"/>
    </location>
</feature>
<reference evidence="12" key="1">
    <citation type="submission" date="2021-02" db="EMBL/GenBank/DDBJ databases">
        <authorList>
            <person name="Nowell W R."/>
        </authorList>
    </citation>
    <scope>NUCLEOTIDE SEQUENCE</scope>
</reference>
<dbReference type="GO" id="GO:0004965">
    <property type="term" value="F:G protein-coupled GABA receptor activity"/>
    <property type="evidence" value="ECO:0007669"/>
    <property type="project" value="InterPro"/>
</dbReference>
<keyword evidence="10" id="KW-0732">Signal</keyword>
<dbReference type="AlphaFoldDB" id="A0A817AKD8"/>
<evidence type="ECO:0000256" key="9">
    <source>
        <dbReference type="SAM" id="Phobius"/>
    </source>
</evidence>
<dbReference type="PROSITE" id="PS50259">
    <property type="entry name" value="G_PROTEIN_RECEP_F3_4"/>
    <property type="match status" value="1"/>
</dbReference>
<dbReference type="Gene3D" id="3.40.50.2300">
    <property type="match status" value="2"/>
</dbReference>
<comment type="caution">
    <text evidence="12">The sequence shown here is derived from an EMBL/GenBank/DDBJ whole genome shotgun (WGS) entry which is preliminary data.</text>
</comment>
<evidence type="ECO:0000313" key="12">
    <source>
        <dbReference type="EMBL" id="CAF2263886.1"/>
    </source>
</evidence>
<evidence type="ECO:0000256" key="4">
    <source>
        <dbReference type="ARBA" id="ARBA00023040"/>
    </source>
</evidence>
<feature type="transmembrane region" description="Helical" evidence="9">
    <location>
        <begin position="520"/>
        <end position="542"/>
    </location>
</feature>
<dbReference type="InterPro" id="IPR017978">
    <property type="entry name" value="GPCR_3_C"/>
</dbReference>
<gene>
    <name evidence="12" type="ORF">XDN619_LOCUS36412</name>
</gene>
<accession>A0A817AKD8</accession>
<evidence type="ECO:0000256" key="1">
    <source>
        <dbReference type="ARBA" id="ARBA00004141"/>
    </source>
</evidence>
<feature type="transmembrane region" description="Helical" evidence="9">
    <location>
        <begin position="655"/>
        <end position="677"/>
    </location>
</feature>
<feature type="transmembrane region" description="Helical" evidence="9">
    <location>
        <begin position="445"/>
        <end position="469"/>
    </location>
</feature>
<dbReference type="CDD" id="cd15047">
    <property type="entry name" value="7tmC_GABA-B-like"/>
    <property type="match status" value="1"/>
</dbReference>
<keyword evidence="7" id="KW-0325">Glycoprotein</keyword>
<sequence>MYSQCSMFFIVIILIDANQDNNTPISLHIGGLFNYDNSFINNGKYDLQAARMAIDEINDRYDELFNGRYKLNLLSNNSKCDPIYAVDAFFHAIFRCPQLTFLIGTSCINETKSVIQVADYYNLILFSHSTSFISQADQTYSTLVRLSVSDENYNDGRVAFIKYNNWSHVAILHQDSTEYSLMMAKLAKRLNESNINIILTQSASMINLTSALQTLREKKARIVFVNFDTSSRAAFFCEVYRTFTKELRKRYVWILTGNDFHLWNLSITNCSIHDIINGAHGHIIIDSLYQIKPSLINPNTTVQDLKEHLGLNGHLDRQILHAFDAIWSIALLIRASIQQQDIGIEKFSYSSADMKNQWLALLEEIYFHGLSGPVSFRSRQRQAETLISQFQIDTEQQIRIVAEYSPLLGVNTKCAGCRALVWPGAIPVDTERSEVRRLVMNTIEIGLITTGCILGLALAIFFLTFNIINRHQRYIKLSSPKLNNVMVLGAMHIHISIILFGLDEWFLDRNLLGHACMLRIFLLSGGFSLMFGSMFLKTLRVYRIFTSRDRPLLHSKLLQDQHLLLLCFILYGIDIIFMISWQIFDPHSAEITFGPIRRFDVDTIIFDEISYCDSKYRHKILPLIYVYKSLFLMMGGYLAAKTRHVHIAALNDSKFIVWSIYVVVLTSLFTVIVMISMQNLTTYVAICLVVIIMTSSILCLVFLPKVIILQSRRKSVQAVVSKDLVVDSSRTRRLVVEISHYEKYRYAQLQNRELKSELIRLNHILHTAEQRLESIPSNIAMAFFPLAVQLASTCLRTSDVQSLTVRSNSRINIEPIKLPKEDVHRLGIDSTSSNNTLCNYDRALSSISELDLSVALQPINGISSLPLSTLDNQYYRIVNDEDADENTNLSIIPIQGTSDTESVLYLRLPYELNVATATFDSDLDKIEY</sequence>
<evidence type="ECO:0000256" key="8">
    <source>
        <dbReference type="ARBA" id="ARBA00023224"/>
    </source>
</evidence>
<dbReference type="EMBL" id="CAJNRG010018847">
    <property type="protein sequence ID" value="CAF2263886.1"/>
    <property type="molecule type" value="Genomic_DNA"/>
</dbReference>
<organism evidence="12 13">
    <name type="scientific">Rotaria magnacalcarata</name>
    <dbReference type="NCBI Taxonomy" id="392030"/>
    <lineage>
        <taxon>Eukaryota</taxon>
        <taxon>Metazoa</taxon>
        <taxon>Spiralia</taxon>
        <taxon>Gnathifera</taxon>
        <taxon>Rotifera</taxon>
        <taxon>Eurotatoria</taxon>
        <taxon>Bdelloidea</taxon>
        <taxon>Philodinida</taxon>
        <taxon>Philodinidae</taxon>
        <taxon>Rotaria</taxon>
    </lineage>
</organism>
<feature type="chain" id="PRO_5032915287" description="G-protein coupled receptors family 3 profile domain-containing protein" evidence="10">
    <location>
        <begin position="18"/>
        <end position="928"/>
    </location>
</feature>
<keyword evidence="3 9" id="KW-1133">Transmembrane helix</keyword>
<feature type="domain" description="G-protein coupled receptors family 3 profile" evidence="11">
    <location>
        <begin position="515"/>
        <end position="709"/>
    </location>
</feature>
<evidence type="ECO:0000256" key="10">
    <source>
        <dbReference type="SAM" id="SignalP"/>
    </source>
</evidence>
<evidence type="ECO:0000256" key="7">
    <source>
        <dbReference type="ARBA" id="ARBA00023180"/>
    </source>
</evidence>
<dbReference type="PRINTS" id="PR01176">
    <property type="entry name" value="GABABRECEPTR"/>
</dbReference>
<comment type="subcellular location">
    <subcellularLocation>
        <location evidence="1">Membrane</location>
        <topology evidence="1">Multi-pass membrane protein</topology>
    </subcellularLocation>
</comment>
<evidence type="ECO:0000259" key="11">
    <source>
        <dbReference type="PROSITE" id="PS50259"/>
    </source>
</evidence>
<dbReference type="SUPFAM" id="SSF53822">
    <property type="entry name" value="Periplasmic binding protein-like I"/>
    <property type="match status" value="1"/>
</dbReference>
<evidence type="ECO:0000313" key="13">
    <source>
        <dbReference type="Proteomes" id="UP000663887"/>
    </source>
</evidence>
<protein>
    <recommendedName>
        <fullName evidence="11">G-protein coupled receptors family 3 profile domain-containing protein</fullName>
    </recommendedName>
</protein>
<dbReference type="GO" id="GO:0038039">
    <property type="term" value="C:G protein-coupled receptor heterodimeric complex"/>
    <property type="evidence" value="ECO:0007669"/>
    <property type="project" value="TreeGrafter"/>
</dbReference>
<evidence type="ECO:0000256" key="3">
    <source>
        <dbReference type="ARBA" id="ARBA00022989"/>
    </source>
</evidence>
<proteinExistence type="predicted"/>
<dbReference type="InterPro" id="IPR001828">
    <property type="entry name" value="ANF_lig-bd_rcpt"/>
</dbReference>
<evidence type="ECO:0000256" key="2">
    <source>
        <dbReference type="ARBA" id="ARBA00022692"/>
    </source>
</evidence>
<dbReference type="GO" id="GO:0007214">
    <property type="term" value="P:gamma-aminobutyric acid signaling pathway"/>
    <property type="evidence" value="ECO:0007669"/>
    <property type="project" value="TreeGrafter"/>
</dbReference>
<keyword evidence="2 9" id="KW-0812">Transmembrane</keyword>
<dbReference type="PRINTS" id="PR01177">
    <property type="entry name" value="GABAB1RECPTR"/>
</dbReference>
<feature type="transmembrane region" description="Helical" evidence="9">
    <location>
        <begin position="620"/>
        <end position="640"/>
    </location>
</feature>
<keyword evidence="4" id="KW-0297">G-protein coupled receptor</keyword>
<dbReference type="PANTHER" id="PTHR10519">
    <property type="entry name" value="GABA-B RECEPTOR"/>
    <property type="match status" value="1"/>
</dbReference>
<dbReference type="Proteomes" id="UP000663887">
    <property type="component" value="Unassembled WGS sequence"/>
</dbReference>
<dbReference type="Pfam" id="PF00003">
    <property type="entry name" value="7tm_3"/>
    <property type="match status" value="1"/>
</dbReference>
<evidence type="ECO:0000256" key="5">
    <source>
        <dbReference type="ARBA" id="ARBA00023136"/>
    </source>
</evidence>
<keyword evidence="6" id="KW-0675">Receptor</keyword>
<feature type="transmembrane region" description="Helical" evidence="9">
    <location>
        <begin position="563"/>
        <end position="584"/>
    </location>
</feature>
<name>A0A817AKD8_9BILA</name>
<keyword evidence="8" id="KW-0807">Transducer</keyword>
<keyword evidence="5 9" id="KW-0472">Membrane</keyword>